<feature type="signal peptide" evidence="1">
    <location>
        <begin position="1"/>
        <end position="18"/>
    </location>
</feature>
<gene>
    <name evidence="2" type="ORF">JD854_RS09440</name>
</gene>
<feature type="chain" id="PRO_5039467935" description="Lipoprotein" evidence="1">
    <location>
        <begin position="19"/>
        <end position="331"/>
    </location>
</feature>
<organism evidence="2 3">
    <name type="scientific">Citrobacter amalonaticus</name>
    <dbReference type="NCBI Taxonomy" id="35703"/>
    <lineage>
        <taxon>Bacteria</taxon>
        <taxon>Pseudomonadati</taxon>
        <taxon>Pseudomonadota</taxon>
        <taxon>Gammaproteobacteria</taxon>
        <taxon>Enterobacterales</taxon>
        <taxon>Enterobacteriaceae</taxon>
        <taxon>Citrobacter</taxon>
    </lineage>
</organism>
<evidence type="ECO:0000313" key="2">
    <source>
        <dbReference type="EMBL" id="HCD1255285.1"/>
    </source>
</evidence>
<dbReference type="AlphaFoldDB" id="A0A9C7QMS9"/>
<dbReference type="EMBL" id="DACYAJ020000009">
    <property type="protein sequence ID" value="HCD1255285.1"/>
    <property type="molecule type" value="Genomic_DNA"/>
</dbReference>
<evidence type="ECO:0008006" key="4">
    <source>
        <dbReference type="Google" id="ProtNLM"/>
    </source>
</evidence>
<comment type="caution">
    <text evidence="2">The sequence shown here is derived from an EMBL/GenBank/DDBJ whole genome shotgun (WGS) entry which is preliminary data.</text>
</comment>
<sequence length="331" mass="36964">MNIHLPLLLIALSISGCATDTLKNEHAASVIVAGNKTVDANAEFFRQYYASREKYIVNFYATNPDCSPTPDYTLYIDSESSSLCQDKTRRAKAITNKIHLVPIEREKLLASLEIIQSMSAYTEMLTEARDVKDSKAVVLLNKALDHANNAGTLLALPEGTDLSGTAKAIKDLTSYFNALYKERESADITGKAVKENWQRVQSNLIDLRNDIATRSQRMNKNTYASTVNAFHYYDKAKETEFKTFKSKQEFLAPAVAVNEGRLRMSDPAAPAIEAINTFIKNGEKLNDLYNNKKLSEEDIKRKREIIRQQIIGGLQASEGLAKLLVKSGLLF</sequence>
<accession>A0A9C7QMS9</accession>
<evidence type="ECO:0000313" key="3">
    <source>
        <dbReference type="Proteomes" id="UP000862426"/>
    </source>
</evidence>
<dbReference type="Proteomes" id="UP000862426">
    <property type="component" value="Unassembled WGS sequence"/>
</dbReference>
<name>A0A9C7QMS9_CITAM</name>
<proteinExistence type="predicted"/>
<keyword evidence="1" id="KW-0732">Signal</keyword>
<reference evidence="2" key="1">
    <citation type="journal article" date="2018" name="Genome Biol.">
        <title>SKESA: strategic k-mer extension for scrupulous assemblies.</title>
        <authorList>
            <person name="Souvorov A."/>
            <person name="Agarwala R."/>
            <person name="Lipman D.J."/>
        </authorList>
    </citation>
    <scope>NUCLEOTIDE SEQUENCE</scope>
    <source>
        <strain evidence="2">CAV1698</strain>
    </source>
</reference>
<reference evidence="2" key="2">
    <citation type="submission" date="2022-05" db="EMBL/GenBank/DDBJ databases">
        <authorList>
            <consortium name="NCBI Pathogen Detection Project"/>
        </authorList>
    </citation>
    <scope>NUCLEOTIDE SEQUENCE</scope>
    <source>
        <strain evidence="2">CAV1698</strain>
    </source>
</reference>
<evidence type="ECO:0000256" key="1">
    <source>
        <dbReference type="SAM" id="SignalP"/>
    </source>
</evidence>
<protein>
    <recommendedName>
        <fullName evidence="4">Lipoprotein</fullName>
    </recommendedName>
</protein>